<dbReference type="InterPro" id="IPR049874">
    <property type="entry name" value="ROK_cs"/>
</dbReference>
<evidence type="ECO:0000313" key="3">
    <source>
        <dbReference type="Proteomes" id="UP000033856"/>
    </source>
</evidence>
<sequence length="365" mass="39167">MLREVFAGIDLGGSKARFGFFDRYCNRILNDAVVEHNGGELTNDSLADELTDGISRLWERLDKLDNINKNGLFSYMLGAIGLGSPGPLDPNKGIIENPPNLPQIKNLQIADILQKKFGVPAFLLNDADAAVVGEHAFGAGKGFQDIVMLTLGTGIGSGVIAGGKLQRGMGRGGEWGHTTMAIPEESKPGFGTCACGRTGCIEAYIGTVGLREIAADCWYYEHRGYNRQSKYNDQAVVGHLMWKAEEVAPNIAQGIREEPQSCALCVDILDRYAEYLSLAIGNIVCVHNPECVILGGGIANIGQPLMDAVNGRLKNKQDKMSGLLNGLQIKFAQLTDAGVVGAAKYAANMKLAEFHRIPGEYGLPA</sequence>
<dbReference type="AlphaFoldDB" id="A0A0G0XHE5"/>
<accession>A0A0G0XHE5</accession>
<protein>
    <recommendedName>
        <fullName evidence="4">ROK family protein</fullName>
    </recommendedName>
</protein>
<dbReference type="EMBL" id="LCCD01000027">
    <property type="protein sequence ID" value="KKS24294.1"/>
    <property type="molecule type" value="Genomic_DNA"/>
</dbReference>
<comment type="similarity">
    <text evidence="1">Belongs to the ROK (NagC/XylR) family.</text>
</comment>
<reference evidence="2" key="1">
    <citation type="journal article" date="2015" name="Nature">
        <title>rRNA introns, odd ribosomes, and small enigmatic genomes across a large radiation of phyla.</title>
        <authorList>
            <person name="Brown C.T."/>
            <person name="Hug L.A."/>
            <person name="Thomas B.C."/>
            <person name="Sharon I."/>
            <person name="Castelle C.J."/>
            <person name="Singh A."/>
            <person name="Wilkins M.J."/>
            <person name="Williams K.H."/>
            <person name="Banfield J.F."/>
        </authorList>
    </citation>
    <scope>NUCLEOTIDE SEQUENCE [LARGE SCALE GENOMIC DNA]</scope>
</reference>
<evidence type="ECO:0000313" key="2">
    <source>
        <dbReference type="EMBL" id="KKS24294.1"/>
    </source>
</evidence>
<dbReference type="PANTHER" id="PTHR18964:SF149">
    <property type="entry name" value="BIFUNCTIONAL UDP-N-ACETYLGLUCOSAMINE 2-EPIMERASE_N-ACETYLMANNOSAMINE KINASE"/>
    <property type="match status" value="1"/>
</dbReference>
<dbReference type="SUPFAM" id="SSF53067">
    <property type="entry name" value="Actin-like ATPase domain"/>
    <property type="match status" value="1"/>
</dbReference>
<dbReference type="Pfam" id="PF00480">
    <property type="entry name" value="ROK"/>
    <property type="match status" value="1"/>
</dbReference>
<dbReference type="InterPro" id="IPR043129">
    <property type="entry name" value="ATPase_NBD"/>
</dbReference>
<evidence type="ECO:0000256" key="1">
    <source>
        <dbReference type="ARBA" id="ARBA00006479"/>
    </source>
</evidence>
<dbReference type="InterPro" id="IPR000600">
    <property type="entry name" value="ROK"/>
</dbReference>
<dbReference type="Gene3D" id="3.30.420.40">
    <property type="match status" value="2"/>
</dbReference>
<dbReference type="PROSITE" id="PS01125">
    <property type="entry name" value="ROK"/>
    <property type="match status" value="1"/>
</dbReference>
<comment type="caution">
    <text evidence="2">The sequence shown here is derived from an EMBL/GenBank/DDBJ whole genome shotgun (WGS) entry which is preliminary data.</text>
</comment>
<name>A0A0G0XHE5_9BACT</name>
<proteinExistence type="inferred from homology"/>
<gene>
    <name evidence="2" type="ORF">UU83_C0027G0006</name>
</gene>
<evidence type="ECO:0008006" key="4">
    <source>
        <dbReference type="Google" id="ProtNLM"/>
    </source>
</evidence>
<dbReference type="PANTHER" id="PTHR18964">
    <property type="entry name" value="ROK (REPRESSOR, ORF, KINASE) FAMILY"/>
    <property type="match status" value="1"/>
</dbReference>
<organism evidence="2 3">
    <name type="scientific">Candidatus Jorgensenbacteria bacterium GW2011_GWF2_41_8</name>
    <dbReference type="NCBI Taxonomy" id="1618667"/>
    <lineage>
        <taxon>Bacteria</taxon>
        <taxon>Candidatus Joergenseniibacteriota</taxon>
    </lineage>
</organism>
<dbReference type="Proteomes" id="UP000033856">
    <property type="component" value="Unassembled WGS sequence"/>
</dbReference>